<dbReference type="Gene3D" id="1.20.970.50">
    <property type="match status" value="1"/>
</dbReference>
<evidence type="ECO:0000313" key="7">
    <source>
        <dbReference type="Proteomes" id="UP000183417"/>
    </source>
</evidence>
<gene>
    <name evidence="6" type="ORF">SAMN05421547_12177</name>
</gene>
<dbReference type="EC" id="2.4.2.4" evidence="4"/>
<dbReference type="SUPFAM" id="SSF54680">
    <property type="entry name" value="Pyrimidine nucleoside phosphorylase C-terminal domain"/>
    <property type="match status" value="1"/>
</dbReference>
<dbReference type="GO" id="GO:0006206">
    <property type="term" value="P:pyrimidine nucleobase metabolic process"/>
    <property type="evidence" value="ECO:0007669"/>
    <property type="project" value="InterPro"/>
</dbReference>
<dbReference type="SUPFAM" id="SSF47648">
    <property type="entry name" value="Nucleoside phosphorylase/phosphoribosyltransferase N-terminal domain"/>
    <property type="match status" value="1"/>
</dbReference>
<dbReference type="SUPFAM" id="SSF52418">
    <property type="entry name" value="Nucleoside phosphorylase/phosphoribosyltransferase catalytic domain"/>
    <property type="match status" value="1"/>
</dbReference>
<dbReference type="AlphaFoldDB" id="A0A1H3SMJ2"/>
<evidence type="ECO:0000256" key="4">
    <source>
        <dbReference type="HAMAP-Rule" id="MF_00703"/>
    </source>
</evidence>
<dbReference type="InterPro" id="IPR017459">
    <property type="entry name" value="Glycosyl_Trfase_fam3_N_dom"/>
</dbReference>
<dbReference type="EMBL" id="FNPE01000021">
    <property type="protein sequence ID" value="SDZ39144.1"/>
    <property type="molecule type" value="Genomic_DNA"/>
</dbReference>
<dbReference type="PANTHER" id="PTHR10515">
    <property type="entry name" value="THYMIDINE PHOSPHORYLASE"/>
    <property type="match status" value="1"/>
</dbReference>
<dbReference type="Pfam" id="PF07831">
    <property type="entry name" value="PYNP_C"/>
    <property type="match status" value="1"/>
</dbReference>
<keyword evidence="1 4" id="KW-0328">Glycosyltransferase</keyword>
<dbReference type="HAMAP" id="MF_00703">
    <property type="entry name" value="Thymid_phosp_2"/>
    <property type="match status" value="1"/>
</dbReference>
<proteinExistence type="inferred from homology"/>
<dbReference type="InterPro" id="IPR000312">
    <property type="entry name" value="Glycosyl_Trfase_fam3"/>
</dbReference>
<evidence type="ECO:0000256" key="1">
    <source>
        <dbReference type="ARBA" id="ARBA00022676"/>
    </source>
</evidence>
<comment type="catalytic activity">
    <reaction evidence="3 4">
        <text>thymidine + phosphate = 2-deoxy-alpha-D-ribose 1-phosphate + thymine</text>
        <dbReference type="Rhea" id="RHEA:16037"/>
        <dbReference type="ChEBI" id="CHEBI:17748"/>
        <dbReference type="ChEBI" id="CHEBI:17821"/>
        <dbReference type="ChEBI" id="CHEBI:43474"/>
        <dbReference type="ChEBI" id="CHEBI:57259"/>
        <dbReference type="EC" id="2.4.2.4"/>
    </reaction>
</comment>
<sequence>MTAHLHETGTGTGTGEDGVNTLQAWRTGIDTHQEPVVYMRRDCPVCRSEGFTTQARVQLTAGRRSIVATLSVVDGDWLAENVAGLSESAWASLGAQPGQLVTVTHAPPLDSLSHVRAKVYGNALGDAEFSAIISDVAAGHYSDLHLATFITACAGDRLDLAETVSLTKAMIGVGDRIDWGRPLVVDKHCVGGLPGNRTTLLVVPIVAACGLTTPKTSSRAITSPAGTADTMEVLAPVNLDVRSMRRVVERTGGCIVWGGSVRLSPADDILIRVERPLDLDSEGQLVASVLSKKAAAGSTHVLIDLPVGATAKVRSAQAAAALGRRLQEVGSAIGLHVALRVTDGEQPVGRGIGPALEARDVLAVLQGTPEAPADLRERALRLAADILEMGGAAPAGGGLTLATQVLADGRAWATFQAICAEQGGLRSIPVATHRHTVASPSTGRVSRIDNRLLARAAKLAGAPTAAAAGIDVHARLGDQVEAGQPLFTLHAQAPGELAYALQFVRSRPPIFQISENL</sequence>
<dbReference type="InterPro" id="IPR017872">
    <property type="entry name" value="Pyrmidine_PPase_CS"/>
</dbReference>
<dbReference type="GO" id="GO:0006213">
    <property type="term" value="P:pyrimidine nucleoside metabolic process"/>
    <property type="evidence" value="ECO:0007669"/>
    <property type="project" value="InterPro"/>
</dbReference>
<dbReference type="Pfam" id="PF00591">
    <property type="entry name" value="Glycos_transf_3"/>
    <property type="match status" value="1"/>
</dbReference>
<accession>A0A1H3SMJ2</accession>
<dbReference type="GO" id="GO:0009032">
    <property type="term" value="F:thymidine phosphorylase activity"/>
    <property type="evidence" value="ECO:0007669"/>
    <property type="project" value="UniProtKB-UniRule"/>
</dbReference>
<dbReference type="Gene3D" id="3.40.1030.10">
    <property type="entry name" value="Nucleoside phosphorylase/phosphoribosyltransferase catalytic domain"/>
    <property type="match status" value="1"/>
</dbReference>
<organism evidence="6 7">
    <name type="scientific">Delftia lacustris</name>
    <dbReference type="NCBI Taxonomy" id="558537"/>
    <lineage>
        <taxon>Bacteria</taxon>
        <taxon>Pseudomonadati</taxon>
        <taxon>Pseudomonadota</taxon>
        <taxon>Betaproteobacteria</taxon>
        <taxon>Burkholderiales</taxon>
        <taxon>Comamonadaceae</taxon>
        <taxon>Delftia</taxon>
    </lineage>
</organism>
<keyword evidence="2 4" id="KW-0808">Transferase</keyword>
<dbReference type="PANTHER" id="PTHR10515:SF0">
    <property type="entry name" value="THYMIDINE PHOSPHORYLASE"/>
    <property type="match status" value="1"/>
</dbReference>
<dbReference type="GeneID" id="94693697"/>
<dbReference type="InterPro" id="IPR013466">
    <property type="entry name" value="Thymidine/AMP_Pase"/>
</dbReference>
<comment type="similarity">
    <text evidence="4">Belongs to the thymidine/pyrimidine-nucleoside phosphorylase family. Type 2 subfamily.</text>
</comment>
<dbReference type="InterPro" id="IPR013102">
    <property type="entry name" value="PYNP_C"/>
</dbReference>
<dbReference type="PROSITE" id="PS00647">
    <property type="entry name" value="THYMID_PHOSPHORYLASE"/>
    <property type="match status" value="1"/>
</dbReference>
<dbReference type="RefSeq" id="WP_023098529.1">
    <property type="nucleotide sequence ID" value="NZ_CP141274.1"/>
</dbReference>
<dbReference type="Gene3D" id="3.90.1170.30">
    <property type="entry name" value="Pyrimidine nucleoside phosphorylase-like, C-terminal domain"/>
    <property type="match status" value="1"/>
</dbReference>
<dbReference type="GO" id="GO:0004645">
    <property type="term" value="F:1,4-alpha-oligoglucan phosphorylase activity"/>
    <property type="evidence" value="ECO:0007669"/>
    <property type="project" value="InterPro"/>
</dbReference>
<evidence type="ECO:0000256" key="2">
    <source>
        <dbReference type="ARBA" id="ARBA00022679"/>
    </source>
</evidence>
<dbReference type="Proteomes" id="UP000183417">
    <property type="component" value="Unassembled WGS sequence"/>
</dbReference>
<dbReference type="InterPro" id="IPR036320">
    <property type="entry name" value="Glycosyl_Trfase_fam3_N_dom_sf"/>
</dbReference>
<dbReference type="NCBIfam" id="NF003338">
    <property type="entry name" value="PRK04350.1"/>
    <property type="match status" value="1"/>
</dbReference>
<name>A0A1H3SMJ2_9BURK</name>
<protein>
    <recommendedName>
        <fullName evidence="4">Putative thymidine phosphorylase</fullName>
        <ecNumber evidence="4">2.4.2.4</ecNumber>
    </recommendedName>
    <alternativeName>
        <fullName evidence="4">TdRPase</fullName>
    </alternativeName>
</protein>
<dbReference type="NCBIfam" id="TIGR02645">
    <property type="entry name" value="ARCH_P_rylase"/>
    <property type="match status" value="1"/>
</dbReference>
<dbReference type="InterPro" id="IPR028579">
    <property type="entry name" value="Thym_Pase_Put"/>
</dbReference>
<feature type="domain" description="Pyrimidine nucleoside phosphorylase C-terminal" evidence="5">
    <location>
        <begin position="444"/>
        <end position="511"/>
    </location>
</feature>
<evidence type="ECO:0000259" key="5">
    <source>
        <dbReference type="SMART" id="SM00941"/>
    </source>
</evidence>
<evidence type="ECO:0000313" key="6">
    <source>
        <dbReference type="EMBL" id="SDZ39144.1"/>
    </source>
</evidence>
<dbReference type="GO" id="GO:0005829">
    <property type="term" value="C:cytosol"/>
    <property type="evidence" value="ECO:0007669"/>
    <property type="project" value="TreeGrafter"/>
</dbReference>
<dbReference type="InterPro" id="IPR036566">
    <property type="entry name" value="PYNP-like_C_sf"/>
</dbReference>
<reference evidence="6 7" key="1">
    <citation type="submission" date="2016-10" db="EMBL/GenBank/DDBJ databases">
        <authorList>
            <person name="de Groot N.N."/>
        </authorList>
    </citation>
    <scope>NUCLEOTIDE SEQUENCE [LARGE SCALE GENOMIC DNA]</scope>
    <source>
        <strain evidence="6 7">LMG 24775</strain>
    </source>
</reference>
<dbReference type="InterPro" id="IPR000053">
    <property type="entry name" value="Thymidine/pyrmidine_PPase"/>
</dbReference>
<evidence type="ECO:0000256" key="3">
    <source>
        <dbReference type="ARBA" id="ARBA00048550"/>
    </source>
</evidence>
<dbReference type="Pfam" id="PF02885">
    <property type="entry name" value="Glycos_trans_3N"/>
    <property type="match status" value="1"/>
</dbReference>
<dbReference type="SMART" id="SM00941">
    <property type="entry name" value="PYNP_C"/>
    <property type="match status" value="1"/>
</dbReference>
<dbReference type="InterPro" id="IPR035902">
    <property type="entry name" value="Nuc_phospho_transferase"/>
</dbReference>